<dbReference type="EMBL" id="PJQM01005409">
    <property type="protein sequence ID" value="RCH81690.1"/>
    <property type="molecule type" value="Genomic_DNA"/>
</dbReference>
<keyword evidence="4" id="KW-0808">Transferase</keyword>
<dbReference type="PANTHER" id="PTHR21330:SF1">
    <property type="entry name" value="E3 SUMO-PROTEIN LIGASE NSE2"/>
    <property type="match status" value="1"/>
</dbReference>
<accession>A0A367IVG9</accession>
<evidence type="ECO:0000256" key="1">
    <source>
        <dbReference type="ARBA" id="ARBA00004123"/>
    </source>
</evidence>
<dbReference type="AlphaFoldDB" id="A0A367IVG9"/>
<comment type="caution">
    <text evidence="12">The sequence shown here is derived from an EMBL/GenBank/DDBJ whole genome shotgun (WGS) entry which is preliminary data.</text>
</comment>
<dbReference type="Pfam" id="PF11789">
    <property type="entry name" value="zf-Nse"/>
    <property type="match status" value="1"/>
</dbReference>
<sequence length="256" mass="29401">MSDDVTASVQKVLDDFHLKNEHVSKLTSVYDDLDSLVQLIHRGQNFITLNSNDREELNQSDKVDEMDKNIRTLVDLEANLKNTKTAITTIATRIGREERVKNITTPYDAEINRLENEYNKKSEEEKYLTNNRYITYRQHIWSVNNPDEEMPPLTADDNADDDIVMGRTKLSFKCPITTSWLESPMTSKLCKHSYSKAAISQLLNSHNGAVMCPLSGCNKIVRMNILFYDEILADKVKRAKDKAEEESVPTDFYDVE</sequence>
<evidence type="ECO:0000256" key="3">
    <source>
        <dbReference type="ARBA" id="ARBA00008212"/>
    </source>
</evidence>
<evidence type="ECO:0000259" key="11">
    <source>
        <dbReference type="PROSITE" id="PS51044"/>
    </source>
</evidence>
<feature type="domain" description="SP-RING-type" evidence="11">
    <location>
        <begin position="159"/>
        <end position="245"/>
    </location>
</feature>
<dbReference type="InterPro" id="IPR026846">
    <property type="entry name" value="Nse2(Mms21)"/>
</dbReference>
<dbReference type="GO" id="GO:0000724">
    <property type="term" value="P:double-strand break repair via homologous recombination"/>
    <property type="evidence" value="ECO:0007669"/>
    <property type="project" value="InterPro"/>
</dbReference>
<evidence type="ECO:0000313" key="12">
    <source>
        <dbReference type="EMBL" id="RCH81690.1"/>
    </source>
</evidence>
<keyword evidence="5" id="KW-0479">Metal-binding</keyword>
<dbReference type="PANTHER" id="PTHR21330">
    <property type="entry name" value="E3 SUMO-PROTEIN LIGASE NSE2"/>
    <property type="match status" value="1"/>
</dbReference>
<keyword evidence="6 10" id="KW-0863">Zinc-finger</keyword>
<evidence type="ECO:0000256" key="2">
    <source>
        <dbReference type="ARBA" id="ARBA00004718"/>
    </source>
</evidence>
<dbReference type="GO" id="GO:0008270">
    <property type="term" value="F:zinc ion binding"/>
    <property type="evidence" value="ECO:0007669"/>
    <property type="project" value="UniProtKB-KW"/>
</dbReference>
<dbReference type="InterPro" id="IPR004181">
    <property type="entry name" value="Znf_MIZ"/>
</dbReference>
<evidence type="ECO:0000313" key="13">
    <source>
        <dbReference type="Proteomes" id="UP000253551"/>
    </source>
</evidence>
<keyword evidence="7" id="KW-0833">Ubl conjugation pathway</keyword>
<dbReference type="GO" id="GO:0016925">
    <property type="term" value="P:protein sumoylation"/>
    <property type="evidence" value="ECO:0007669"/>
    <property type="project" value="UniProtKB-UniPathway"/>
</dbReference>
<proteinExistence type="inferred from homology"/>
<reference evidence="12 13" key="1">
    <citation type="journal article" date="2018" name="G3 (Bethesda)">
        <title>Phylogenetic and Phylogenomic Definition of Rhizopus Species.</title>
        <authorList>
            <person name="Gryganskyi A.P."/>
            <person name="Golan J."/>
            <person name="Dolatabadi S."/>
            <person name="Mondo S."/>
            <person name="Robb S."/>
            <person name="Idnurm A."/>
            <person name="Muszewska A."/>
            <person name="Steczkiewicz K."/>
            <person name="Masonjones S."/>
            <person name="Liao H.L."/>
            <person name="Gajdeczka M.T."/>
            <person name="Anike F."/>
            <person name="Vuek A."/>
            <person name="Anishchenko I.M."/>
            <person name="Voigt K."/>
            <person name="de Hoog G.S."/>
            <person name="Smith M.E."/>
            <person name="Heitman J."/>
            <person name="Vilgalys R."/>
            <person name="Stajich J.E."/>
        </authorList>
    </citation>
    <scope>NUCLEOTIDE SEQUENCE [LARGE SCALE GENOMIC DNA]</scope>
    <source>
        <strain evidence="12 13">LSU 92-RS-03</strain>
    </source>
</reference>
<dbReference type="SUPFAM" id="SSF57850">
    <property type="entry name" value="RING/U-box"/>
    <property type="match status" value="1"/>
</dbReference>
<evidence type="ECO:0000256" key="8">
    <source>
        <dbReference type="ARBA" id="ARBA00022833"/>
    </source>
</evidence>
<keyword evidence="8" id="KW-0862">Zinc</keyword>
<dbReference type="Proteomes" id="UP000253551">
    <property type="component" value="Unassembled WGS sequence"/>
</dbReference>
<evidence type="ECO:0000256" key="5">
    <source>
        <dbReference type="ARBA" id="ARBA00022723"/>
    </source>
</evidence>
<dbReference type="GO" id="GO:0030915">
    <property type="term" value="C:Smc5-Smc6 complex"/>
    <property type="evidence" value="ECO:0007669"/>
    <property type="project" value="InterPro"/>
</dbReference>
<organism evidence="12 13">
    <name type="scientific">Rhizopus stolonifer</name>
    <name type="common">Rhizopus nigricans</name>
    <dbReference type="NCBI Taxonomy" id="4846"/>
    <lineage>
        <taxon>Eukaryota</taxon>
        <taxon>Fungi</taxon>
        <taxon>Fungi incertae sedis</taxon>
        <taxon>Mucoromycota</taxon>
        <taxon>Mucoromycotina</taxon>
        <taxon>Mucoromycetes</taxon>
        <taxon>Mucorales</taxon>
        <taxon>Mucorineae</taxon>
        <taxon>Rhizopodaceae</taxon>
        <taxon>Rhizopus</taxon>
    </lineage>
</organism>
<dbReference type="OrthoDB" id="26899at2759"/>
<evidence type="ECO:0000256" key="7">
    <source>
        <dbReference type="ARBA" id="ARBA00022786"/>
    </source>
</evidence>
<keyword evidence="13" id="KW-1185">Reference proteome</keyword>
<evidence type="ECO:0000256" key="9">
    <source>
        <dbReference type="ARBA" id="ARBA00023242"/>
    </source>
</evidence>
<dbReference type="Gene3D" id="3.30.40.10">
    <property type="entry name" value="Zinc/RING finger domain, C3HC4 (zinc finger)"/>
    <property type="match status" value="1"/>
</dbReference>
<dbReference type="CDD" id="cd16651">
    <property type="entry name" value="SPL-RING_NSE2"/>
    <property type="match status" value="1"/>
</dbReference>
<dbReference type="GO" id="GO:0005634">
    <property type="term" value="C:nucleus"/>
    <property type="evidence" value="ECO:0007669"/>
    <property type="project" value="UniProtKB-SubCell"/>
</dbReference>
<comment type="subcellular location">
    <subcellularLocation>
        <location evidence="1">Nucleus</location>
    </subcellularLocation>
</comment>
<gene>
    <name evidence="12" type="ORF">CU098_006044</name>
</gene>
<comment type="pathway">
    <text evidence="2">Protein modification; protein sumoylation.</text>
</comment>
<evidence type="ECO:0000256" key="4">
    <source>
        <dbReference type="ARBA" id="ARBA00022679"/>
    </source>
</evidence>
<name>A0A367IVG9_RHIST</name>
<evidence type="ECO:0000256" key="6">
    <source>
        <dbReference type="ARBA" id="ARBA00022771"/>
    </source>
</evidence>
<keyword evidence="9" id="KW-0539">Nucleus</keyword>
<dbReference type="InterPro" id="IPR013083">
    <property type="entry name" value="Znf_RING/FYVE/PHD"/>
</dbReference>
<dbReference type="STRING" id="4846.A0A367IVG9"/>
<comment type="similarity">
    <text evidence="3">Belongs to the NSE2 family.</text>
</comment>
<evidence type="ECO:0000256" key="10">
    <source>
        <dbReference type="PROSITE-ProRule" id="PRU00452"/>
    </source>
</evidence>
<dbReference type="GO" id="GO:0061665">
    <property type="term" value="F:SUMO ligase activity"/>
    <property type="evidence" value="ECO:0007669"/>
    <property type="project" value="TreeGrafter"/>
</dbReference>
<dbReference type="PROSITE" id="PS51044">
    <property type="entry name" value="ZF_SP_RING"/>
    <property type="match status" value="1"/>
</dbReference>
<protein>
    <recommendedName>
        <fullName evidence="11">SP-RING-type domain-containing protein</fullName>
    </recommendedName>
</protein>
<dbReference type="UniPathway" id="UPA00886"/>